<dbReference type="AlphaFoldDB" id="A0A3P1WXJ3"/>
<keyword evidence="2" id="KW-0812">Transmembrane</keyword>
<protein>
    <submittedName>
        <fullName evidence="3">DUF4191 domain-containing protein</fullName>
    </submittedName>
</protein>
<evidence type="ECO:0000256" key="2">
    <source>
        <dbReference type="SAM" id="Phobius"/>
    </source>
</evidence>
<keyword evidence="2" id="KW-1133">Transmembrane helix</keyword>
<evidence type="ECO:0000313" key="4">
    <source>
        <dbReference type="Proteomes" id="UP000280935"/>
    </source>
</evidence>
<gene>
    <name evidence="3" type="ORF">EII35_00375</name>
</gene>
<evidence type="ECO:0000313" key="3">
    <source>
        <dbReference type="EMBL" id="RRD51374.1"/>
    </source>
</evidence>
<keyword evidence="2" id="KW-0472">Membrane</keyword>
<proteinExistence type="predicted"/>
<feature type="transmembrane region" description="Helical" evidence="2">
    <location>
        <begin position="54"/>
        <end position="74"/>
    </location>
</feature>
<dbReference type="EMBL" id="RQYT01000001">
    <property type="protein sequence ID" value="RRD51374.1"/>
    <property type="molecule type" value="Genomic_DNA"/>
</dbReference>
<comment type="caution">
    <text evidence="3">The sequence shown here is derived from an EMBL/GenBank/DDBJ whole genome shotgun (WGS) entry which is preliminary data.</text>
</comment>
<dbReference type="Proteomes" id="UP000280935">
    <property type="component" value="Unassembled WGS sequence"/>
</dbReference>
<feature type="region of interest" description="Disordered" evidence="1">
    <location>
        <begin position="234"/>
        <end position="260"/>
    </location>
</feature>
<dbReference type="InterPro" id="IPR025445">
    <property type="entry name" value="DUF4191"/>
</dbReference>
<feature type="transmembrane region" description="Helical" evidence="2">
    <location>
        <begin position="80"/>
        <end position="99"/>
    </location>
</feature>
<dbReference type="OrthoDB" id="8479889at2"/>
<feature type="compositionally biased region" description="Low complexity" evidence="1">
    <location>
        <begin position="243"/>
        <end position="252"/>
    </location>
</feature>
<accession>A0A3P1WXJ3</accession>
<evidence type="ECO:0000256" key="1">
    <source>
        <dbReference type="SAM" id="MobiDB-lite"/>
    </source>
</evidence>
<organism evidence="3 4">
    <name type="scientific">Arachnia propionica</name>
    <dbReference type="NCBI Taxonomy" id="1750"/>
    <lineage>
        <taxon>Bacteria</taxon>
        <taxon>Bacillati</taxon>
        <taxon>Actinomycetota</taxon>
        <taxon>Actinomycetes</taxon>
        <taxon>Propionibacteriales</taxon>
        <taxon>Propionibacteriaceae</taxon>
        <taxon>Arachnia</taxon>
    </lineage>
</organism>
<feature type="compositionally biased region" description="Basic and acidic residues" evidence="1">
    <location>
        <begin position="1"/>
        <end position="21"/>
    </location>
</feature>
<feature type="region of interest" description="Disordered" evidence="1">
    <location>
        <begin position="1"/>
        <end position="32"/>
    </location>
</feature>
<sequence length="260" mass="28756">MARSERAKELARKQKEQARAEKLRRKNSNDPADWGQIRQIRETYKLTRKHDPKLPWVLLAAAAVPFVVLLVIGFLLHAPILWGIMGFMVGLTVAMWIFVRRAKRAAFARYDGQVGSAELAMQMLGKKWKYTAVVAATRNRDSADVVHRAIGPGGLVLIGEGDPKHLKTLLASEKRKHEQVAYGVNVVTFVVGKGGGQVPLDKLADEIKKLPKAMNDAKVVEVESRLKALDAMRPKLPMPKGPMPTGKGAMKGARQAMRGR</sequence>
<name>A0A3P1WXJ3_9ACTN</name>
<dbReference type="Pfam" id="PF13829">
    <property type="entry name" value="DUF4191"/>
    <property type="match status" value="1"/>
</dbReference>
<reference evidence="3 4" key="1">
    <citation type="submission" date="2018-11" db="EMBL/GenBank/DDBJ databases">
        <title>Genomes From Bacteria Associated with the Canine Oral Cavity: a Test Case for Automated Genome-Based Taxonomic Assignment.</title>
        <authorList>
            <person name="Coil D.A."/>
            <person name="Jospin G."/>
            <person name="Darling A.E."/>
            <person name="Wallis C."/>
            <person name="Davis I.J."/>
            <person name="Harris S."/>
            <person name="Eisen J.A."/>
            <person name="Holcombe L.J."/>
            <person name="O'Flynn C."/>
        </authorList>
    </citation>
    <scope>NUCLEOTIDE SEQUENCE [LARGE SCALE GENOMIC DNA]</scope>
    <source>
        <strain evidence="3 4">OH2822_COT-296</strain>
    </source>
</reference>
<dbReference type="RefSeq" id="WP_125226476.1">
    <property type="nucleotide sequence ID" value="NZ_RQYT01000001.1"/>
</dbReference>